<dbReference type="AlphaFoldDB" id="A0A9N8DA03"/>
<sequence>MCFESKTVGVQSELSIGPQRSAWNSHTRLKAASEDDEAEAAVRKVAEAYEAGTRARDIDALKAVFAPEASMSGWLGDQMLCGSPQPYFDFVAANEVADDYTAEIVSVTVNGKIAFVETKESNLFGMEFSNYLHLLQYEDNSWKITAKLFRHY</sequence>
<evidence type="ECO:0000313" key="2">
    <source>
        <dbReference type="Proteomes" id="UP001153069"/>
    </source>
</evidence>
<name>A0A9N8DA03_9STRA</name>
<gene>
    <name evidence="1" type="ORF">SEMRO_58_G033900.1</name>
</gene>
<dbReference type="Pfam" id="PF12893">
    <property type="entry name" value="Lumazine_bd_2"/>
    <property type="match status" value="1"/>
</dbReference>
<dbReference type="SUPFAM" id="SSF54427">
    <property type="entry name" value="NTF2-like"/>
    <property type="match status" value="1"/>
</dbReference>
<protein>
    <recommendedName>
        <fullName evidence="3">Nuclear transport factor 2 family protein</fullName>
    </recommendedName>
</protein>
<keyword evidence="2" id="KW-1185">Reference proteome</keyword>
<accession>A0A9N8DA03</accession>
<dbReference type="EMBL" id="CAICTM010000057">
    <property type="protein sequence ID" value="CAB9499337.1"/>
    <property type="molecule type" value="Genomic_DNA"/>
</dbReference>
<dbReference type="InterPro" id="IPR032710">
    <property type="entry name" value="NTF2-like_dom_sf"/>
</dbReference>
<reference evidence="1" key="1">
    <citation type="submission" date="2020-06" db="EMBL/GenBank/DDBJ databases">
        <authorList>
            <consortium name="Plant Systems Biology data submission"/>
        </authorList>
    </citation>
    <scope>NUCLEOTIDE SEQUENCE</scope>
    <source>
        <strain evidence="1">D6</strain>
    </source>
</reference>
<evidence type="ECO:0008006" key="3">
    <source>
        <dbReference type="Google" id="ProtNLM"/>
    </source>
</evidence>
<dbReference type="Gene3D" id="3.10.450.50">
    <property type="match status" value="1"/>
</dbReference>
<dbReference type="Proteomes" id="UP001153069">
    <property type="component" value="Unassembled WGS sequence"/>
</dbReference>
<proteinExistence type="predicted"/>
<dbReference type="InterPro" id="IPR039437">
    <property type="entry name" value="FrzH/put_lumazine-bd"/>
</dbReference>
<organism evidence="1 2">
    <name type="scientific">Seminavis robusta</name>
    <dbReference type="NCBI Taxonomy" id="568900"/>
    <lineage>
        <taxon>Eukaryota</taxon>
        <taxon>Sar</taxon>
        <taxon>Stramenopiles</taxon>
        <taxon>Ochrophyta</taxon>
        <taxon>Bacillariophyta</taxon>
        <taxon>Bacillariophyceae</taxon>
        <taxon>Bacillariophycidae</taxon>
        <taxon>Naviculales</taxon>
        <taxon>Naviculaceae</taxon>
        <taxon>Seminavis</taxon>
    </lineage>
</organism>
<comment type="caution">
    <text evidence="1">The sequence shown here is derived from an EMBL/GenBank/DDBJ whole genome shotgun (WGS) entry which is preliminary data.</text>
</comment>
<evidence type="ECO:0000313" key="1">
    <source>
        <dbReference type="EMBL" id="CAB9499337.1"/>
    </source>
</evidence>